<feature type="transmembrane region" description="Helical" evidence="6">
    <location>
        <begin position="369"/>
        <end position="388"/>
    </location>
</feature>
<comment type="similarity">
    <text evidence="2">Belongs to the purine-cytosine permease (2.A.39) family.</text>
</comment>
<evidence type="ECO:0000313" key="8">
    <source>
        <dbReference type="Proteomes" id="UP000184255"/>
    </source>
</evidence>
<protein>
    <submittedName>
        <fullName evidence="7">Related to uracil permease</fullName>
    </submittedName>
</protein>
<dbReference type="GeneID" id="65094407"/>
<feature type="transmembrane region" description="Helical" evidence="6">
    <location>
        <begin position="394"/>
        <end position="414"/>
    </location>
</feature>
<accession>A0A1L7U2R5</accession>
<evidence type="ECO:0000256" key="6">
    <source>
        <dbReference type="SAM" id="Phobius"/>
    </source>
</evidence>
<keyword evidence="3 6" id="KW-0812">Transmembrane</keyword>
<dbReference type="PANTHER" id="PTHR30618:SF0">
    <property type="entry name" value="PURINE-URACIL PERMEASE NCS1"/>
    <property type="match status" value="1"/>
</dbReference>
<dbReference type="InterPro" id="IPR001248">
    <property type="entry name" value="Pur-cyt_permease"/>
</dbReference>
<dbReference type="PANTHER" id="PTHR30618">
    <property type="entry name" value="NCS1 FAMILY PURINE/PYRIMIDINE TRANSPORTER"/>
    <property type="match status" value="1"/>
</dbReference>
<dbReference type="Proteomes" id="UP000184255">
    <property type="component" value="Unassembled WGS sequence"/>
</dbReference>
<dbReference type="EMBL" id="FCQH01000014">
    <property type="protein sequence ID" value="CVL03492.1"/>
    <property type="molecule type" value="Genomic_DNA"/>
</dbReference>
<comment type="subcellular location">
    <subcellularLocation>
        <location evidence="1">Membrane</location>
        <topology evidence="1">Multi-pass membrane protein</topology>
    </subcellularLocation>
</comment>
<dbReference type="VEuPathDB" id="FungiDB:FMAN_15164"/>
<evidence type="ECO:0000313" key="7">
    <source>
        <dbReference type="EMBL" id="CVL03492.1"/>
    </source>
</evidence>
<organism evidence="7 8">
    <name type="scientific">Fusarium mangiferae</name>
    <name type="common">Mango malformation disease fungus</name>
    <dbReference type="NCBI Taxonomy" id="192010"/>
    <lineage>
        <taxon>Eukaryota</taxon>
        <taxon>Fungi</taxon>
        <taxon>Dikarya</taxon>
        <taxon>Ascomycota</taxon>
        <taxon>Pezizomycotina</taxon>
        <taxon>Sordariomycetes</taxon>
        <taxon>Hypocreomycetidae</taxon>
        <taxon>Hypocreales</taxon>
        <taxon>Nectriaceae</taxon>
        <taxon>Fusarium</taxon>
        <taxon>Fusarium fujikuroi species complex</taxon>
    </lineage>
</organism>
<dbReference type="RefSeq" id="XP_041688165.1">
    <property type="nucleotide sequence ID" value="XM_041822491.1"/>
</dbReference>
<keyword evidence="5 6" id="KW-0472">Membrane</keyword>
<comment type="caution">
    <text evidence="7">The sequence shown here is derived from an EMBL/GenBank/DDBJ whole genome shotgun (WGS) entry which is preliminary data.</text>
</comment>
<keyword evidence="4 6" id="KW-1133">Transmembrane helix</keyword>
<feature type="transmembrane region" description="Helical" evidence="6">
    <location>
        <begin position="287"/>
        <end position="307"/>
    </location>
</feature>
<evidence type="ECO:0000256" key="2">
    <source>
        <dbReference type="ARBA" id="ARBA00008974"/>
    </source>
</evidence>
<gene>
    <name evidence="7" type="ORF">FMAN_15164</name>
</gene>
<reference evidence="8" key="1">
    <citation type="journal article" date="2016" name="Genome Biol. Evol.">
        <title>Comparative 'omics' of the Fusarium fujikuroi species complex highlights differences in genetic potential and metabolite synthesis.</title>
        <authorList>
            <person name="Niehaus E.-M."/>
            <person name="Muensterkoetter M."/>
            <person name="Proctor R.H."/>
            <person name="Brown D.W."/>
            <person name="Sharon A."/>
            <person name="Idan Y."/>
            <person name="Oren-Young L."/>
            <person name="Sieber C.M."/>
            <person name="Novak O."/>
            <person name="Pencik A."/>
            <person name="Tarkowska D."/>
            <person name="Hromadova K."/>
            <person name="Freeman S."/>
            <person name="Maymon M."/>
            <person name="Elazar M."/>
            <person name="Youssef S.A."/>
            <person name="El-Shabrawy E.S.M."/>
            <person name="Shalaby A.B.A."/>
            <person name="Houterman P."/>
            <person name="Brock N.L."/>
            <person name="Burkhardt I."/>
            <person name="Tsavkelova E.A."/>
            <person name="Dickschat J.S."/>
            <person name="Galuszka P."/>
            <person name="Gueldener U."/>
            <person name="Tudzynski B."/>
        </authorList>
    </citation>
    <scope>NUCLEOTIDE SEQUENCE [LARGE SCALE GENOMIC DNA]</scope>
    <source>
        <strain evidence="8">MRC7560</strain>
    </source>
</reference>
<sequence length="531" mass="59021">MAACWPNVQFFLISPRIKWRTDQTAADQDPVPEEQRTWTAWDFATYWMSDLINVTTWQIASSAMLVGLSTSDAVVIALLSGLLNALPTVLNGAPGADYHIPFPIAIRSSYGYYFGYFCVVSRSILAIIWFGVNCWFGSVAVTEVSMFRLSLPYGPSTAPSRINCRGGWGHVSTNDILLFALCNPDPLLLHSFHPPKAPFPLESDISCARICCHGALDLSQGRGSTGDLQGIFNQQARVSGSTRAWLWLATFCATTNSWMSCAINMSDFTRMSKSRNAPWSQIPTIPIVRILYAILGIATVGAGRTLYDKDIWSPVEMLPLWTGSGGRFLAFCAGCLWILAQISTNLSANGIPFGHDLMNIWPAYINVRRGSLLCLLFGTWAVVPWKLVSTAGQFLTFMNGYGCVVCAIVSIMIADYWMIRRRILDIPGLYDSRGRYRYIGGVNWRAAITQVLFLAISLPGIVWQISPTNSIPLGFQRIYQLNWFVNTFGPLLLYWALFKLLPDRESTADMGNYAMDCASTEEERGENGKRS</sequence>
<feature type="transmembrane region" description="Helical" evidence="6">
    <location>
        <begin position="327"/>
        <end position="348"/>
    </location>
</feature>
<dbReference type="GO" id="GO:0005886">
    <property type="term" value="C:plasma membrane"/>
    <property type="evidence" value="ECO:0007669"/>
    <property type="project" value="TreeGrafter"/>
</dbReference>
<dbReference type="InterPro" id="IPR045225">
    <property type="entry name" value="Uracil/uridine/allantoin_perm"/>
</dbReference>
<evidence type="ECO:0000256" key="5">
    <source>
        <dbReference type="ARBA" id="ARBA00023136"/>
    </source>
</evidence>
<feature type="transmembrane region" description="Helical" evidence="6">
    <location>
        <begin position="442"/>
        <end position="463"/>
    </location>
</feature>
<dbReference type="GO" id="GO:0015205">
    <property type="term" value="F:nucleobase transmembrane transporter activity"/>
    <property type="evidence" value="ECO:0007669"/>
    <property type="project" value="TreeGrafter"/>
</dbReference>
<dbReference type="AlphaFoldDB" id="A0A1L7U2R5"/>
<dbReference type="Pfam" id="PF02133">
    <property type="entry name" value="Transp_cyt_pur"/>
    <property type="match status" value="2"/>
</dbReference>
<evidence type="ECO:0000256" key="3">
    <source>
        <dbReference type="ARBA" id="ARBA00022692"/>
    </source>
</evidence>
<feature type="transmembrane region" description="Helical" evidence="6">
    <location>
        <begin position="483"/>
        <end position="501"/>
    </location>
</feature>
<proteinExistence type="inferred from homology"/>
<evidence type="ECO:0000256" key="1">
    <source>
        <dbReference type="ARBA" id="ARBA00004141"/>
    </source>
</evidence>
<dbReference type="Gene3D" id="1.10.4160.10">
    <property type="entry name" value="Hydantoin permease"/>
    <property type="match status" value="1"/>
</dbReference>
<name>A0A1L7U2R5_FUSMA</name>
<evidence type="ECO:0000256" key="4">
    <source>
        <dbReference type="ARBA" id="ARBA00022989"/>
    </source>
</evidence>
<keyword evidence="8" id="KW-1185">Reference proteome</keyword>